<protein>
    <submittedName>
        <fullName evidence="2">Uncharacterized protein</fullName>
    </submittedName>
</protein>
<reference evidence="2 3" key="1">
    <citation type="journal article" date="2019" name="Nat. Ecol. Evol.">
        <title>Megaphylogeny resolves global patterns of mushroom evolution.</title>
        <authorList>
            <person name="Varga T."/>
            <person name="Krizsan K."/>
            <person name="Foldi C."/>
            <person name="Dima B."/>
            <person name="Sanchez-Garcia M."/>
            <person name="Sanchez-Ramirez S."/>
            <person name="Szollosi G.J."/>
            <person name="Szarkandi J.G."/>
            <person name="Papp V."/>
            <person name="Albert L."/>
            <person name="Andreopoulos W."/>
            <person name="Angelini C."/>
            <person name="Antonin V."/>
            <person name="Barry K.W."/>
            <person name="Bougher N.L."/>
            <person name="Buchanan P."/>
            <person name="Buyck B."/>
            <person name="Bense V."/>
            <person name="Catcheside P."/>
            <person name="Chovatia M."/>
            <person name="Cooper J."/>
            <person name="Damon W."/>
            <person name="Desjardin D."/>
            <person name="Finy P."/>
            <person name="Geml J."/>
            <person name="Haridas S."/>
            <person name="Hughes K."/>
            <person name="Justo A."/>
            <person name="Karasinski D."/>
            <person name="Kautmanova I."/>
            <person name="Kiss B."/>
            <person name="Kocsube S."/>
            <person name="Kotiranta H."/>
            <person name="LaButti K.M."/>
            <person name="Lechner B.E."/>
            <person name="Liimatainen K."/>
            <person name="Lipzen A."/>
            <person name="Lukacs Z."/>
            <person name="Mihaltcheva S."/>
            <person name="Morgado L.N."/>
            <person name="Niskanen T."/>
            <person name="Noordeloos M.E."/>
            <person name="Ohm R.A."/>
            <person name="Ortiz-Santana B."/>
            <person name="Ovrebo C."/>
            <person name="Racz N."/>
            <person name="Riley R."/>
            <person name="Savchenko A."/>
            <person name="Shiryaev A."/>
            <person name="Soop K."/>
            <person name="Spirin V."/>
            <person name="Szebenyi C."/>
            <person name="Tomsovsky M."/>
            <person name="Tulloss R.E."/>
            <person name="Uehling J."/>
            <person name="Grigoriev I.V."/>
            <person name="Vagvolgyi C."/>
            <person name="Papp T."/>
            <person name="Martin F.M."/>
            <person name="Miettinen O."/>
            <person name="Hibbett D.S."/>
            <person name="Nagy L.G."/>
        </authorList>
    </citation>
    <scope>NUCLEOTIDE SEQUENCE [LARGE SCALE GENOMIC DNA]</scope>
    <source>
        <strain evidence="2 3">CBS 121175</strain>
    </source>
</reference>
<organism evidence="2 3">
    <name type="scientific">Coprinopsis marcescibilis</name>
    <name type="common">Agaric fungus</name>
    <name type="synonym">Psathyrella marcescibilis</name>
    <dbReference type="NCBI Taxonomy" id="230819"/>
    <lineage>
        <taxon>Eukaryota</taxon>
        <taxon>Fungi</taxon>
        <taxon>Dikarya</taxon>
        <taxon>Basidiomycota</taxon>
        <taxon>Agaricomycotina</taxon>
        <taxon>Agaricomycetes</taxon>
        <taxon>Agaricomycetidae</taxon>
        <taxon>Agaricales</taxon>
        <taxon>Agaricineae</taxon>
        <taxon>Psathyrellaceae</taxon>
        <taxon>Coprinopsis</taxon>
    </lineage>
</organism>
<proteinExistence type="predicted"/>
<feature type="compositionally biased region" description="Low complexity" evidence="1">
    <location>
        <begin position="12"/>
        <end position="21"/>
    </location>
</feature>
<evidence type="ECO:0000313" key="2">
    <source>
        <dbReference type="EMBL" id="TFK20860.1"/>
    </source>
</evidence>
<dbReference type="EMBL" id="ML210285">
    <property type="protein sequence ID" value="TFK20860.1"/>
    <property type="molecule type" value="Genomic_DNA"/>
</dbReference>
<feature type="region of interest" description="Disordered" evidence="1">
    <location>
        <begin position="1"/>
        <end position="38"/>
    </location>
</feature>
<evidence type="ECO:0000256" key="1">
    <source>
        <dbReference type="SAM" id="MobiDB-lite"/>
    </source>
</evidence>
<keyword evidence="3" id="KW-1185">Reference proteome</keyword>
<gene>
    <name evidence="2" type="ORF">FA15DRAFT_658762</name>
</gene>
<evidence type="ECO:0000313" key="3">
    <source>
        <dbReference type="Proteomes" id="UP000307440"/>
    </source>
</evidence>
<sequence length="277" mass="30557">MAVDDPPPPANPDGTPNVKAKPPAPQPPQSPRADTSAAPVEIPNFVTGNPAEPAIDLYLTPLPTGPDRKWFPNSVTKEEILAGMSDNTVEFWERKAAADKGVILVYPANISRMPNLTLIKSAVSKTIETLYSAEPSILCTLPCYDNNLKSFIMAVGRITHDGESSEAWVQEQLMTAIETSNLNKIVEIHACPSNSNHAAWTTMVNGLRKWFLEQWTDYGCFKIYLSANIKRPWFCNFCKATSHDCDSCAILEITDLPCPKANFPVPKTKEQKGRGKR</sequence>
<dbReference type="AlphaFoldDB" id="A0A5C3KKT7"/>
<dbReference type="Proteomes" id="UP000307440">
    <property type="component" value="Unassembled WGS sequence"/>
</dbReference>
<name>A0A5C3KKT7_COPMA</name>
<accession>A0A5C3KKT7</accession>
<feature type="compositionally biased region" description="Pro residues" evidence="1">
    <location>
        <begin position="1"/>
        <end position="11"/>
    </location>
</feature>